<accession>F6GTT5</accession>
<evidence type="ECO:0000313" key="3">
    <source>
        <dbReference type="Proteomes" id="UP000009183"/>
    </source>
</evidence>
<protein>
    <submittedName>
        <fullName evidence="2">Uncharacterized protein</fullName>
    </submittedName>
</protein>
<dbReference type="HOGENOM" id="CLU_3427227_0_0_1"/>
<dbReference type="EMBL" id="FN594950">
    <property type="protein sequence ID" value="CCB43259.1"/>
    <property type="molecule type" value="Genomic_DNA"/>
</dbReference>
<name>F6GTT5_VITVI</name>
<sequence>MTQGVKRWRGFVGGSRGSCDT</sequence>
<evidence type="ECO:0000313" key="2">
    <source>
        <dbReference type="EMBL" id="CCB43259.1"/>
    </source>
</evidence>
<dbReference type="InParanoid" id="F6GTT5"/>
<evidence type="ECO:0000256" key="1">
    <source>
        <dbReference type="SAM" id="MobiDB-lite"/>
    </source>
</evidence>
<dbReference type="Proteomes" id="UP000009183">
    <property type="component" value="Chromosome 17"/>
</dbReference>
<organism evidence="2 3">
    <name type="scientific">Vitis vinifera</name>
    <name type="common">Grape</name>
    <dbReference type="NCBI Taxonomy" id="29760"/>
    <lineage>
        <taxon>Eukaryota</taxon>
        <taxon>Viridiplantae</taxon>
        <taxon>Streptophyta</taxon>
        <taxon>Embryophyta</taxon>
        <taxon>Tracheophyta</taxon>
        <taxon>Spermatophyta</taxon>
        <taxon>Magnoliopsida</taxon>
        <taxon>eudicotyledons</taxon>
        <taxon>Gunneridae</taxon>
        <taxon>Pentapetalae</taxon>
        <taxon>rosids</taxon>
        <taxon>Vitales</taxon>
        <taxon>Vitaceae</taxon>
        <taxon>Viteae</taxon>
        <taxon>Vitis</taxon>
    </lineage>
</organism>
<dbReference type="AlphaFoldDB" id="F6GTT5"/>
<feature type="compositionally biased region" description="Gly residues" evidence="1">
    <location>
        <begin position="11"/>
        <end position="21"/>
    </location>
</feature>
<keyword evidence="3" id="KW-1185">Reference proteome</keyword>
<gene>
    <name evidence="2" type="ordered locus">VIT_17s0000g02850</name>
</gene>
<proteinExistence type="predicted"/>
<dbReference type="PaxDb" id="29760-VIT_17s0000g02850.t01"/>
<feature type="region of interest" description="Disordered" evidence="1">
    <location>
        <begin position="1"/>
        <end position="21"/>
    </location>
</feature>
<reference evidence="3" key="1">
    <citation type="journal article" date="2007" name="Nature">
        <title>The grapevine genome sequence suggests ancestral hexaploidization in major angiosperm phyla.</title>
        <authorList>
            <consortium name="The French-Italian Public Consortium for Grapevine Genome Characterization."/>
            <person name="Jaillon O."/>
            <person name="Aury J.-M."/>
            <person name="Noel B."/>
            <person name="Policriti A."/>
            <person name="Clepet C."/>
            <person name="Casagrande A."/>
            <person name="Choisne N."/>
            <person name="Aubourg S."/>
            <person name="Vitulo N."/>
            <person name="Jubin C."/>
            <person name="Vezzi A."/>
            <person name="Legeai F."/>
            <person name="Hugueney P."/>
            <person name="Dasilva C."/>
            <person name="Horner D."/>
            <person name="Mica E."/>
            <person name="Jublot D."/>
            <person name="Poulain J."/>
            <person name="Bruyere C."/>
            <person name="Billault A."/>
            <person name="Segurens B."/>
            <person name="Gouyvenoux M."/>
            <person name="Ugarte E."/>
            <person name="Cattonaro F."/>
            <person name="Anthouard V."/>
            <person name="Vico V."/>
            <person name="Del Fabbro C."/>
            <person name="Alaux M."/>
            <person name="Di Gaspero G."/>
            <person name="Dumas V."/>
            <person name="Felice N."/>
            <person name="Paillard S."/>
            <person name="Juman I."/>
            <person name="Moroldo M."/>
            <person name="Scalabrin S."/>
            <person name="Canaguier A."/>
            <person name="Le Clainche I."/>
            <person name="Malacrida G."/>
            <person name="Durand E."/>
            <person name="Pesole G."/>
            <person name="Laucou V."/>
            <person name="Chatelet P."/>
            <person name="Merdinoglu D."/>
            <person name="Delledonne M."/>
            <person name="Pezzotti M."/>
            <person name="Lecharny A."/>
            <person name="Scarpelli C."/>
            <person name="Artiguenave F."/>
            <person name="Pe M.E."/>
            <person name="Valle G."/>
            <person name="Morgante M."/>
            <person name="Caboche M."/>
            <person name="Adam-Blondon A.-F."/>
            <person name="Weissenbach J."/>
            <person name="Quetier F."/>
            <person name="Wincker P."/>
        </authorList>
    </citation>
    <scope>NUCLEOTIDE SEQUENCE [LARGE SCALE GENOMIC DNA]</scope>
    <source>
        <strain evidence="3">cv. Pinot noir / PN40024</strain>
    </source>
</reference>